<protein>
    <recommendedName>
        <fullName evidence="5">Deacetylase PdaC domain-containing protein</fullName>
    </recommendedName>
</protein>
<evidence type="ECO:0000259" key="2">
    <source>
        <dbReference type="Pfam" id="PF13739"/>
    </source>
</evidence>
<dbReference type="AlphaFoldDB" id="A0A1M7ZK25"/>
<accession>A0A1M7ZK25</accession>
<dbReference type="Pfam" id="PF13739">
    <property type="entry name" value="PdaC"/>
    <property type="match status" value="1"/>
</dbReference>
<dbReference type="InterPro" id="IPR037126">
    <property type="entry name" value="PdaC/RsiV-like_sf"/>
</dbReference>
<gene>
    <name evidence="3" type="ORF">SAMN04488108_3940</name>
</gene>
<dbReference type="Proteomes" id="UP000184609">
    <property type="component" value="Unassembled WGS sequence"/>
</dbReference>
<dbReference type="EMBL" id="FRXN01000007">
    <property type="protein sequence ID" value="SHO65254.1"/>
    <property type="molecule type" value="Genomic_DNA"/>
</dbReference>
<dbReference type="Gene3D" id="3.90.640.20">
    <property type="entry name" value="Heat-shock cognate protein, ATPase"/>
    <property type="match status" value="1"/>
</dbReference>
<evidence type="ECO:0000313" key="4">
    <source>
        <dbReference type="Proteomes" id="UP000184609"/>
    </source>
</evidence>
<evidence type="ECO:0000259" key="1">
    <source>
        <dbReference type="Pfam" id="PF11738"/>
    </source>
</evidence>
<dbReference type="STRING" id="1073327.SAMN04488108_3940"/>
<dbReference type="Gene3D" id="3.30.565.40">
    <property type="entry name" value="Fervidobacterium nodosum Rt17-B1 like"/>
    <property type="match status" value="1"/>
</dbReference>
<dbReference type="InterPro" id="IPR021729">
    <property type="entry name" value="DUF3298"/>
</dbReference>
<sequence length="242" mass="27303">MKRLIVALLGLAIACQVPKKELKVENEVLEASRCVGGNCAEVSITWPKVSEFPNSEGINDLLIQKVKGNLDTDNPQESIEKQIESFLSEYEEVTKEFPDYPAGWTLTIEGELTYQSDSVLSFDFIEANYSGGAHPNSSETFLNIDAVSGERLRDETLVLDQGKLLEMARREFKAYHDVPDSLTVEQDDRFFIPDSGFFLPQAKGFKEGKFWLIYNPYEIAPYVFGYTSLSFELSEVEGVVRK</sequence>
<organism evidence="3 4">
    <name type="scientific">Algoriphagus zhangzhouensis</name>
    <dbReference type="NCBI Taxonomy" id="1073327"/>
    <lineage>
        <taxon>Bacteria</taxon>
        <taxon>Pseudomonadati</taxon>
        <taxon>Bacteroidota</taxon>
        <taxon>Cytophagia</taxon>
        <taxon>Cytophagales</taxon>
        <taxon>Cyclobacteriaceae</taxon>
        <taxon>Algoriphagus</taxon>
    </lineage>
</organism>
<dbReference type="OrthoDB" id="594879at2"/>
<name>A0A1M7ZK25_9BACT</name>
<evidence type="ECO:0000313" key="3">
    <source>
        <dbReference type="EMBL" id="SHO65254.1"/>
    </source>
</evidence>
<evidence type="ECO:0008006" key="5">
    <source>
        <dbReference type="Google" id="ProtNLM"/>
    </source>
</evidence>
<dbReference type="InterPro" id="IPR025303">
    <property type="entry name" value="PdaC"/>
</dbReference>
<reference evidence="4" key="1">
    <citation type="submission" date="2016-12" db="EMBL/GenBank/DDBJ databases">
        <authorList>
            <person name="Varghese N."/>
            <person name="Submissions S."/>
        </authorList>
    </citation>
    <scope>NUCLEOTIDE SEQUENCE [LARGE SCALE GENOMIC DNA]</scope>
    <source>
        <strain evidence="4">DSM 25035</strain>
    </source>
</reference>
<proteinExistence type="predicted"/>
<keyword evidence="4" id="KW-1185">Reference proteome</keyword>
<feature type="domain" description="DUF3298" evidence="1">
    <location>
        <begin position="164"/>
        <end position="231"/>
    </location>
</feature>
<dbReference type="Pfam" id="PF11738">
    <property type="entry name" value="DUF3298"/>
    <property type="match status" value="1"/>
</dbReference>
<dbReference type="PROSITE" id="PS51257">
    <property type="entry name" value="PROKAR_LIPOPROTEIN"/>
    <property type="match status" value="1"/>
</dbReference>
<dbReference type="RefSeq" id="WP_073573544.1">
    <property type="nucleotide sequence ID" value="NZ_FRXN01000007.1"/>
</dbReference>
<feature type="domain" description="Deacetylase PdaC" evidence="2">
    <location>
        <begin position="38"/>
        <end position="137"/>
    </location>
</feature>